<evidence type="ECO:0000313" key="3">
    <source>
        <dbReference type="Proteomes" id="UP000184335"/>
    </source>
</evidence>
<dbReference type="InterPro" id="IPR006120">
    <property type="entry name" value="Resolvase_HTH_dom"/>
</dbReference>
<organism evidence="2 3">
    <name type="scientific">Cruoricaptor ignavus</name>
    <dbReference type="NCBI Taxonomy" id="1118202"/>
    <lineage>
        <taxon>Bacteria</taxon>
        <taxon>Pseudomonadati</taxon>
        <taxon>Bacteroidota</taxon>
        <taxon>Flavobacteriia</taxon>
        <taxon>Flavobacteriales</taxon>
        <taxon>Weeksellaceae</taxon>
        <taxon>Cruoricaptor</taxon>
    </lineage>
</organism>
<accession>A0A1M6HG63</accession>
<evidence type="ECO:0000313" key="2">
    <source>
        <dbReference type="EMBL" id="SHJ21177.1"/>
    </source>
</evidence>
<dbReference type="Pfam" id="PF02796">
    <property type="entry name" value="HTH_7"/>
    <property type="match status" value="1"/>
</dbReference>
<dbReference type="GO" id="GO:0000150">
    <property type="term" value="F:DNA strand exchange activity"/>
    <property type="evidence" value="ECO:0007669"/>
    <property type="project" value="InterPro"/>
</dbReference>
<dbReference type="GO" id="GO:0003677">
    <property type="term" value="F:DNA binding"/>
    <property type="evidence" value="ECO:0007669"/>
    <property type="project" value="UniProtKB-KW"/>
</dbReference>
<protein>
    <submittedName>
        <fullName evidence="2">Homeodomain-like domain-containing protein</fullName>
    </submittedName>
</protein>
<keyword evidence="2" id="KW-0371">Homeobox</keyword>
<gene>
    <name evidence="2" type="ORF">SAMN05443429_11251</name>
</gene>
<dbReference type="AlphaFoldDB" id="A0A1M6HG63"/>
<dbReference type="OrthoDB" id="3405463at2"/>
<keyword evidence="3" id="KW-1185">Reference proteome</keyword>
<dbReference type="InterPro" id="IPR009057">
    <property type="entry name" value="Homeodomain-like_sf"/>
</dbReference>
<proteinExistence type="predicted"/>
<dbReference type="Proteomes" id="UP000184335">
    <property type="component" value="Unassembled WGS sequence"/>
</dbReference>
<reference evidence="2 3" key="1">
    <citation type="submission" date="2016-11" db="EMBL/GenBank/DDBJ databases">
        <authorList>
            <person name="Jaros S."/>
            <person name="Januszkiewicz K."/>
            <person name="Wedrychowicz H."/>
        </authorList>
    </citation>
    <scope>NUCLEOTIDE SEQUENCE [LARGE SCALE GENOMIC DNA]</scope>
    <source>
        <strain evidence="2 3">DSM 25479</strain>
    </source>
</reference>
<dbReference type="EMBL" id="FQYI01000012">
    <property type="protein sequence ID" value="SHJ21177.1"/>
    <property type="molecule type" value="Genomic_DNA"/>
</dbReference>
<name>A0A1M6HG63_9FLAO</name>
<dbReference type="STRING" id="1118202.SAMN05443429_11251"/>
<evidence type="ECO:0000259" key="1">
    <source>
        <dbReference type="Pfam" id="PF02796"/>
    </source>
</evidence>
<keyword evidence="2" id="KW-0238">DNA-binding</keyword>
<dbReference type="Gene3D" id="1.10.10.60">
    <property type="entry name" value="Homeodomain-like"/>
    <property type="match status" value="1"/>
</dbReference>
<dbReference type="SUPFAM" id="SSF46689">
    <property type="entry name" value="Homeodomain-like"/>
    <property type="match status" value="1"/>
</dbReference>
<sequence>MYIENQQSMEERKLKKQAEKALEIAKRVQEETGRKTVYLRKGQVFTLKPNPKVDVKEEVIKAIEAGESVGAIAKKYGVSRTTVYNYRREIEAAKDRAVKYSELRSRIQKSKQ</sequence>
<feature type="domain" description="Resolvase HTH" evidence="1">
    <location>
        <begin position="57"/>
        <end position="86"/>
    </location>
</feature>